<dbReference type="KEGG" id="dalk:DSCA_36020"/>
<organism evidence="1 2">
    <name type="scientific">Desulfosarcina alkanivorans</name>
    <dbReference type="NCBI Taxonomy" id="571177"/>
    <lineage>
        <taxon>Bacteria</taxon>
        <taxon>Pseudomonadati</taxon>
        <taxon>Thermodesulfobacteriota</taxon>
        <taxon>Desulfobacteria</taxon>
        <taxon>Desulfobacterales</taxon>
        <taxon>Desulfosarcinaceae</taxon>
        <taxon>Desulfosarcina</taxon>
    </lineage>
</organism>
<keyword evidence="2" id="KW-1185">Reference proteome</keyword>
<reference evidence="1 2" key="1">
    <citation type="submission" date="2019-11" db="EMBL/GenBank/DDBJ databases">
        <title>Comparative genomics of hydrocarbon-degrading Desulfosarcina strains.</title>
        <authorList>
            <person name="Watanabe M."/>
            <person name="Kojima H."/>
            <person name="Fukui M."/>
        </authorList>
    </citation>
    <scope>NUCLEOTIDE SEQUENCE [LARGE SCALE GENOMIC DNA]</scope>
    <source>
        <strain evidence="1 2">PL12</strain>
    </source>
</reference>
<dbReference type="Proteomes" id="UP000427906">
    <property type="component" value="Chromosome"/>
</dbReference>
<dbReference type="EMBL" id="AP021874">
    <property type="protein sequence ID" value="BBO69672.1"/>
    <property type="molecule type" value="Genomic_DNA"/>
</dbReference>
<protein>
    <submittedName>
        <fullName evidence="1">Uncharacterized protein</fullName>
    </submittedName>
</protein>
<accession>A0A5K7YJ28</accession>
<name>A0A5K7YJ28_9BACT</name>
<sequence length="74" mass="8142">MIDALVKSRFSDGFVKKPESPAKGQTGQEGLRVAKSEIVRANSKSIYILTSNIHVPSRGMKVFCRYAAVTRDEA</sequence>
<dbReference type="AlphaFoldDB" id="A0A5K7YJ28"/>
<evidence type="ECO:0000313" key="2">
    <source>
        <dbReference type="Proteomes" id="UP000427906"/>
    </source>
</evidence>
<evidence type="ECO:0000313" key="1">
    <source>
        <dbReference type="EMBL" id="BBO69672.1"/>
    </source>
</evidence>
<proteinExistence type="predicted"/>
<gene>
    <name evidence="1" type="ORF">DSCA_36020</name>
</gene>